<evidence type="ECO:0000313" key="3">
    <source>
        <dbReference type="Proteomes" id="UP000754750"/>
    </source>
</evidence>
<accession>A0A928KWI0</accession>
<feature type="transmembrane region" description="Helical" evidence="1">
    <location>
        <begin position="148"/>
        <end position="170"/>
    </location>
</feature>
<organism evidence="2 3">
    <name type="scientific">Faecalispora sporosphaeroides</name>
    <dbReference type="NCBI Taxonomy" id="1549"/>
    <lineage>
        <taxon>Bacteria</taxon>
        <taxon>Bacillati</taxon>
        <taxon>Bacillota</taxon>
        <taxon>Clostridia</taxon>
        <taxon>Eubacteriales</taxon>
        <taxon>Oscillospiraceae</taxon>
        <taxon>Faecalispora</taxon>
    </lineage>
</organism>
<feature type="transmembrane region" description="Helical" evidence="1">
    <location>
        <begin position="119"/>
        <end position="141"/>
    </location>
</feature>
<evidence type="ECO:0008006" key="4">
    <source>
        <dbReference type="Google" id="ProtNLM"/>
    </source>
</evidence>
<dbReference type="EMBL" id="SVNY01000002">
    <property type="protein sequence ID" value="MBE6832914.1"/>
    <property type="molecule type" value="Genomic_DNA"/>
</dbReference>
<keyword evidence="1" id="KW-1133">Transmembrane helix</keyword>
<keyword evidence="1" id="KW-0472">Membrane</keyword>
<proteinExistence type="predicted"/>
<evidence type="ECO:0000313" key="2">
    <source>
        <dbReference type="EMBL" id="MBE6832914.1"/>
    </source>
</evidence>
<name>A0A928KWI0_9FIRM</name>
<dbReference type="Pfam" id="PF01944">
    <property type="entry name" value="SpoIIM"/>
    <property type="match status" value="1"/>
</dbReference>
<reference evidence="2" key="1">
    <citation type="submission" date="2019-04" db="EMBL/GenBank/DDBJ databases">
        <title>Evolution of Biomass-Degrading Anaerobic Consortia Revealed by Metagenomics.</title>
        <authorList>
            <person name="Peng X."/>
        </authorList>
    </citation>
    <scope>NUCLEOTIDE SEQUENCE</scope>
    <source>
        <strain evidence="2">SIG551</strain>
    </source>
</reference>
<sequence>MSRKGTRIIPLYYRSQKKSRPVHESRFHLFDWKSMFQVVSEHPLLTVLALLLLVGTVFGALFARGADDSVLQKLDLLFASDVKARAVQSSGSVFVASLGSSFFFVAVCFLLGMSLWGAFVLPLVPLFRGFGFGLASGYLYAAYGFQGVLFNAVVVLPGAFLSMIAILLAAKEGMLFSKKTLLEALRREQSKTLSLKEYAVQFGSILILSAAAAAIDLITTVCFTGAFSFSY</sequence>
<feature type="transmembrane region" description="Helical" evidence="1">
    <location>
        <begin position="93"/>
        <end position="113"/>
    </location>
</feature>
<dbReference type="RefSeq" id="WP_033402117.1">
    <property type="nucleotide sequence ID" value="NZ_JBKWRC010000001.1"/>
</dbReference>
<dbReference type="AlphaFoldDB" id="A0A928KWI0"/>
<keyword evidence="1" id="KW-0812">Transmembrane</keyword>
<dbReference type="InterPro" id="IPR002798">
    <property type="entry name" value="SpoIIM-like"/>
</dbReference>
<gene>
    <name evidence="2" type="ORF">E7512_04935</name>
</gene>
<dbReference type="Proteomes" id="UP000754750">
    <property type="component" value="Unassembled WGS sequence"/>
</dbReference>
<evidence type="ECO:0000256" key="1">
    <source>
        <dbReference type="SAM" id="Phobius"/>
    </source>
</evidence>
<comment type="caution">
    <text evidence="2">The sequence shown here is derived from an EMBL/GenBank/DDBJ whole genome shotgun (WGS) entry which is preliminary data.</text>
</comment>
<feature type="transmembrane region" description="Helical" evidence="1">
    <location>
        <begin position="205"/>
        <end position="229"/>
    </location>
</feature>
<feature type="transmembrane region" description="Helical" evidence="1">
    <location>
        <begin position="44"/>
        <end position="63"/>
    </location>
</feature>
<protein>
    <recommendedName>
        <fullName evidence="4">Stage II sporulation protein M</fullName>
    </recommendedName>
</protein>